<reference evidence="3 4" key="1">
    <citation type="submission" date="2018-11" db="EMBL/GenBank/DDBJ databases">
        <title>Genomic Encyclopedia of Type Strains, Phase IV (KMG-IV): sequencing the most valuable type-strain genomes for metagenomic binning, comparative biology and taxonomic classification.</title>
        <authorList>
            <person name="Goeker M."/>
        </authorList>
    </citation>
    <scope>NUCLEOTIDE SEQUENCE [LARGE SCALE GENOMIC DNA]</scope>
    <source>
        <strain evidence="3 4">DSM 5900</strain>
    </source>
</reference>
<dbReference type="EMBL" id="RJKX01000014">
    <property type="protein sequence ID" value="ROP90613.1"/>
    <property type="molecule type" value="Genomic_DNA"/>
</dbReference>
<gene>
    <name evidence="3" type="ORF">EDC65_2465</name>
</gene>
<comment type="caution">
    <text evidence="3">The sequence shown here is derived from an EMBL/GenBank/DDBJ whole genome shotgun (WGS) entry which is preliminary data.</text>
</comment>
<dbReference type="InterPro" id="IPR036188">
    <property type="entry name" value="FAD/NAD-bd_sf"/>
</dbReference>
<dbReference type="GO" id="GO:0004497">
    <property type="term" value="F:monooxygenase activity"/>
    <property type="evidence" value="ECO:0007669"/>
    <property type="project" value="TreeGrafter"/>
</dbReference>
<name>A0A3N1L7L1_9PROT</name>
<keyword evidence="4" id="KW-1185">Reference proteome</keyword>
<dbReference type="RefSeq" id="WP_123690022.1">
    <property type="nucleotide sequence ID" value="NZ_AP019700.1"/>
</dbReference>
<dbReference type="Pfam" id="PF07992">
    <property type="entry name" value="Pyr_redox_2"/>
    <property type="match status" value="1"/>
</dbReference>
<evidence type="ECO:0000256" key="1">
    <source>
        <dbReference type="ARBA" id="ARBA00023002"/>
    </source>
</evidence>
<dbReference type="PANTHER" id="PTHR43539">
    <property type="entry name" value="FLAVIN-BINDING MONOOXYGENASE-LIKE PROTEIN (AFU_ORTHOLOGUE AFUA_4G09220)"/>
    <property type="match status" value="1"/>
</dbReference>
<organism evidence="3 4">
    <name type="scientific">Stella humosa</name>
    <dbReference type="NCBI Taxonomy" id="94"/>
    <lineage>
        <taxon>Bacteria</taxon>
        <taxon>Pseudomonadati</taxon>
        <taxon>Pseudomonadota</taxon>
        <taxon>Alphaproteobacteria</taxon>
        <taxon>Rhodospirillales</taxon>
        <taxon>Stellaceae</taxon>
        <taxon>Stella</taxon>
    </lineage>
</organism>
<dbReference type="PRINTS" id="PR00411">
    <property type="entry name" value="PNDRDTASEI"/>
</dbReference>
<evidence type="ECO:0000313" key="4">
    <source>
        <dbReference type="Proteomes" id="UP000278222"/>
    </source>
</evidence>
<evidence type="ECO:0000313" key="3">
    <source>
        <dbReference type="EMBL" id="ROP90613.1"/>
    </source>
</evidence>
<protein>
    <submittedName>
        <fullName evidence="3">Pyridine nucleotide-disulfide oxidoreductase</fullName>
    </submittedName>
</protein>
<dbReference type="PANTHER" id="PTHR43539:SF78">
    <property type="entry name" value="FLAVIN-CONTAINING MONOOXYGENASE"/>
    <property type="match status" value="1"/>
</dbReference>
<keyword evidence="1" id="KW-0560">Oxidoreductase</keyword>
<dbReference type="InterPro" id="IPR023753">
    <property type="entry name" value="FAD/NAD-binding_dom"/>
</dbReference>
<proteinExistence type="predicted"/>
<dbReference type="Proteomes" id="UP000278222">
    <property type="component" value="Unassembled WGS sequence"/>
</dbReference>
<dbReference type="PRINTS" id="PR00368">
    <property type="entry name" value="FADPNR"/>
</dbReference>
<dbReference type="SUPFAM" id="SSF51905">
    <property type="entry name" value="FAD/NAD(P)-binding domain"/>
    <property type="match status" value="1"/>
</dbReference>
<evidence type="ECO:0000259" key="2">
    <source>
        <dbReference type="Pfam" id="PF07992"/>
    </source>
</evidence>
<dbReference type="OrthoDB" id="7279140at2"/>
<accession>A0A3N1L7L1</accession>
<feature type="domain" description="FAD/NAD(P)-binding" evidence="2">
    <location>
        <begin position="8"/>
        <end position="328"/>
    </location>
</feature>
<dbReference type="InterPro" id="IPR050982">
    <property type="entry name" value="Auxin_biosynth/cation_transpt"/>
</dbReference>
<dbReference type="AlphaFoldDB" id="A0A3N1L7L1"/>
<sequence length="474" mass="48954">MTASNLPVAIIGAGPVGLAAAANLLARGEVPLVLEAGPAIAHSVRQWGHVRMFTPWEYCVDRQAGALLREAGWIAPPADATPTGAELVSEYLEPLAALPALAPHIHLDARVVAVTRRGSDKVRTAGRGDLPFVLRVAGPAGRLRHFEAKAVIDASGTWTSPNPAGSDGLPAPGEEAAARHIATGIPDVLGQARARHAGRTTAVIGGGHSALNVLIDLAALRDAVPETRILWVMRKERVEAAFGGEELDGLPARGALGSQARALVESGAVEVLSPFRIAEIRPGDDRALRVVGLHDGRPASFLADELVVAAGFRPDLSMLREIRLSLDPWLECAAGIGPLIDPNLHSCGTVRPHGARELSHAEEGFFIAGMKSYGRAPTFLLATGHEQVRSIAAALAGDQDAAARVELVLPETGVCNTRPSATAAVRIPAATGCCGPAKAEPEPAAACCSPAAEAVPAPIAVAATGCCARKEQAA</sequence>
<dbReference type="Gene3D" id="3.50.50.60">
    <property type="entry name" value="FAD/NAD(P)-binding domain"/>
    <property type="match status" value="1"/>
</dbReference>
<dbReference type="GO" id="GO:0050660">
    <property type="term" value="F:flavin adenine dinucleotide binding"/>
    <property type="evidence" value="ECO:0007669"/>
    <property type="project" value="TreeGrafter"/>
</dbReference>